<dbReference type="SMART" id="SM01052">
    <property type="entry name" value="CAP_GLY"/>
    <property type="match status" value="1"/>
</dbReference>
<evidence type="ECO:0000313" key="4">
    <source>
        <dbReference type="EMBL" id="GCC22070.1"/>
    </source>
</evidence>
<dbReference type="OrthoDB" id="2130750at2759"/>
<evidence type="ECO:0000259" key="3">
    <source>
        <dbReference type="PROSITE" id="PS50245"/>
    </source>
</evidence>
<keyword evidence="5" id="KW-1185">Reference proteome</keyword>
<feature type="coiled-coil region" evidence="1">
    <location>
        <begin position="173"/>
        <end position="207"/>
    </location>
</feature>
<reference evidence="4 5" key="1">
    <citation type="journal article" date="2018" name="Nat. Ecol. Evol.">
        <title>Shark genomes provide insights into elasmobranch evolution and the origin of vertebrates.</title>
        <authorList>
            <person name="Hara Y"/>
            <person name="Yamaguchi K"/>
            <person name="Onimaru K"/>
            <person name="Kadota M"/>
            <person name="Koyanagi M"/>
            <person name="Keeley SD"/>
            <person name="Tatsumi K"/>
            <person name="Tanaka K"/>
            <person name="Motone F"/>
            <person name="Kageyama Y"/>
            <person name="Nozu R"/>
            <person name="Adachi N"/>
            <person name="Nishimura O"/>
            <person name="Nakagawa R"/>
            <person name="Tanegashima C"/>
            <person name="Kiyatake I"/>
            <person name="Matsumoto R"/>
            <person name="Murakumo K"/>
            <person name="Nishida K"/>
            <person name="Terakita A"/>
            <person name="Kuratani S"/>
            <person name="Sato K"/>
            <person name="Hyodo S Kuraku.S."/>
        </authorList>
    </citation>
    <scope>NUCLEOTIDE SEQUENCE [LARGE SCALE GENOMIC DNA]</scope>
</reference>
<accession>A0A401RV90</accession>
<dbReference type="OMA" id="NIKEPWE"/>
<feature type="region of interest" description="Disordered" evidence="2">
    <location>
        <begin position="222"/>
        <end position="258"/>
    </location>
</feature>
<organism evidence="4 5">
    <name type="scientific">Chiloscyllium punctatum</name>
    <name type="common">Brownbanded bambooshark</name>
    <name type="synonym">Hemiscyllium punctatum</name>
    <dbReference type="NCBI Taxonomy" id="137246"/>
    <lineage>
        <taxon>Eukaryota</taxon>
        <taxon>Metazoa</taxon>
        <taxon>Chordata</taxon>
        <taxon>Craniata</taxon>
        <taxon>Vertebrata</taxon>
        <taxon>Chondrichthyes</taxon>
        <taxon>Elasmobranchii</taxon>
        <taxon>Galeomorphii</taxon>
        <taxon>Galeoidea</taxon>
        <taxon>Orectolobiformes</taxon>
        <taxon>Hemiscylliidae</taxon>
        <taxon>Chiloscyllium</taxon>
    </lineage>
</organism>
<feature type="compositionally biased region" description="Basic and acidic residues" evidence="2">
    <location>
        <begin position="234"/>
        <end position="249"/>
    </location>
</feature>
<name>A0A401RV90_CHIPU</name>
<dbReference type="InterPro" id="IPR036859">
    <property type="entry name" value="CAP-Gly_dom_sf"/>
</dbReference>
<dbReference type="PROSITE" id="PS50245">
    <property type="entry name" value="CAP_GLY_2"/>
    <property type="match status" value="1"/>
</dbReference>
<proteinExistence type="predicted"/>
<feature type="domain" description="CAP-Gly" evidence="3">
    <location>
        <begin position="441"/>
        <end position="484"/>
    </location>
</feature>
<evidence type="ECO:0000313" key="5">
    <source>
        <dbReference type="Proteomes" id="UP000287033"/>
    </source>
</evidence>
<feature type="coiled-coil region" evidence="1">
    <location>
        <begin position="90"/>
        <end position="149"/>
    </location>
</feature>
<dbReference type="Pfam" id="PF01302">
    <property type="entry name" value="CAP_GLY"/>
    <property type="match status" value="1"/>
</dbReference>
<keyword evidence="1" id="KW-0175">Coiled coil</keyword>
<gene>
    <name evidence="4" type="ORF">chiPu_0000455</name>
</gene>
<dbReference type="EMBL" id="BEZZ01000006">
    <property type="protein sequence ID" value="GCC22070.1"/>
    <property type="molecule type" value="Genomic_DNA"/>
</dbReference>
<sequence>MKATEMDGTQDSHVTLLRALLTEKDEDLNQLNKEMKKLQLINKQLLEEQCLGMSTNKRFQDKTNKALENMVKGDTTDSNHTAPAVLQQRIEDLTRYLKELQEANGNAVNELMKADEEISQLRGEMAKLRSKYAEELQDAKKQNDYLKDKINRLHYDLSKLTLEEDAFGLLDEIHQLRNESRKLREVNHKLDEENRQLKEVLWDFKQERKWLSKKIFKKKRVEMAKRGSGAKSPKKLDLPKKQQETDKQKRSSLPFQSQGASLSSQFKFEYFNIEERSGSNKSSEQVTFDQGLQTWDDEDKNRATCNASPISVDSDNTEALLASCNEVNFDQASNSNKQQLRGNLCDVDGASDDDMSSVSQVNGQNQFPPCSSSIPCNSTTSSTGVWINCLNRKNTGRPIDKAVLPRRPFAPRSIADLKIGHLVKFSRPAGKISKGLIKYLGHLPGRQEAYLGVELEGDEVGRHNGTFEGVRYFICKLNKGVFVNFNKVIMAWE</sequence>
<dbReference type="Proteomes" id="UP000287033">
    <property type="component" value="Unassembled WGS sequence"/>
</dbReference>
<evidence type="ECO:0000256" key="1">
    <source>
        <dbReference type="SAM" id="Coils"/>
    </source>
</evidence>
<dbReference type="Gene3D" id="2.30.30.190">
    <property type="entry name" value="CAP Gly-rich-like domain"/>
    <property type="match status" value="1"/>
</dbReference>
<comment type="caution">
    <text evidence="4">The sequence shown here is derived from an EMBL/GenBank/DDBJ whole genome shotgun (WGS) entry which is preliminary data.</text>
</comment>
<dbReference type="Gene3D" id="1.10.287.1490">
    <property type="match status" value="1"/>
</dbReference>
<dbReference type="STRING" id="137246.A0A401RV90"/>
<feature type="coiled-coil region" evidence="1">
    <location>
        <begin position="14"/>
        <end position="48"/>
    </location>
</feature>
<evidence type="ECO:0000256" key="2">
    <source>
        <dbReference type="SAM" id="MobiDB-lite"/>
    </source>
</evidence>
<dbReference type="InterPro" id="IPR000938">
    <property type="entry name" value="CAP-Gly_domain"/>
</dbReference>
<dbReference type="SUPFAM" id="SSF74924">
    <property type="entry name" value="Cap-Gly domain"/>
    <property type="match status" value="1"/>
</dbReference>
<protein>
    <recommendedName>
        <fullName evidence="3">CAP-Gly domain-containing protein</fullName>
    </recommendedName>
</protein>
<dbReference type="AlphaFoldDB" id="A0A401RV90"/>